<gene>
    <name evidence="1" type="ORF">SRIMR7_29365</name>
</gene>
<reference evidence="1 2" key="1">
    <citation type="submission" date="2022-03" db="EMBL/GenBank/DDBJ databases">
        <title>Complete genome of Streptomyces rimosus ssp. rimosus R7 (=ATCC 10970).</title>
        <authorList>
            <person name="Beganovic S."/>
            <person name="Ruckert C."/>
            <person name="Busche T."/>
            <person name="Kalinowski J."/>
            <person name="Wittmann C."/>
        </authorList>
    </citation>
    <scope>NUCLEOTIDE SEQUENCE [LARGE SCALE GENOMIC DNA]</scope>
    <source>
        <strain evidence="1 2">R7</strain>
    </source>
</reference>
<organism evidence="1 2">
    <name type="scientific">Streptomyces rimosus subsp. rimosus</name>
    <dbReference type="NCBI Taxonomy" id="132474"/>
    <lineage>
        <taxon>Bacteria</taxon>
        <taxon>Bacillati</taxon>
        <taxon>Actinomycetota</taxon>
        <taxon>Actinomycetes</taxon>
        <taxon>Kitasatosporales</taxon>
        <taxon>Streptomycetaceae</taxon>
        <taxon>Streptomyces</taxon>
    </lineage>
</organism>
<name>A0ABY3Z8J3_STRRM</name>
<dbReference type="EMBL" id="CP094298">
    <property type="protein sequence ID" value="UNZ06265.1"/>
    <property type="molecule type" value="Genomic_DNA"/>
</dbReference>
<dbReference type="RefSeq" id="WP_003981170.1">
    <property type="nucleotide sequence ID" value="NZ_CP043497.1"/>
</dbReference>
<keyword evidence="2" id="KW-1185">Reference proteome</keyword>
<dbReference type="Proteomes" id="UP000829494">
    <property type="component" value="Chromosome"/>
</dbReference>
<sequence length="71" mass="7604">MNAEQWNAKHPVGTRVAAFPATRDEQPLLTRTRTPAWTLGHGVAVVSVEGCAGGILLTHIDVTGEQEARRG</sequence>
<evidence type="ECO:0000313" key="1">
    <source>
        <dbReference type="EMBL" id="UNZ06265.1"/>
    </source>
</evidence>
<evidence type="ECO:0000313" key="2">
    <source>
        <dbReference type="Proteomes" id="UP000829494"/>
    </source>
</evidence>
<dbReference type="GeneID" id="66854601"/>
<accession>A0ABY3Z8J3</accession>
<proteinExistence type="predicted"/>
<protein>
    <submittedName>
        <fullName evidence="1">Uncharacterized protein</fullName>
    </submittedName>
</protein>